<dbReference type="RefSeq" id="WP_218599107.1">
    <property type="nucleotide sequence ID" value="NZ_FQXE01000014.1"/>
</dbReference>
<feature type="region of interest" description="Disordered" evidence="1">
    <location>
        <begin position="1"/>
        <end position="104"/>
    </location>
</feature>
<sequence length="104" mass="10870">MKKPSTSPENQKTPFPTRQDNPRDDEPALDSALEDSFPASDPAAVTPGRRDPVAEPGGPQGDAGRKGGKKPPPPSENALDEGLEESFPASDPVSIDTKKPGKPA</sequence>
<dbReference type="STRING" id="658167.SAMN04488135_11451"/>
<reference evidence="2 3" key="1">
    <citation type="submission" date="2016-11" db="EMBL/GenBank/DDBJ databases">
        <authorList>
            <person name="Jaros S."/>
            <person name="Januszkiewicz K."/>
            <person name="Wedrychowicz H."/>
        </authorList>
    </citation>
    <scope>NUCLEOTIDE SEQUENCE [LARGE SCALE GENOMIC DNA]</scope>
    <source>
        <strain evidence="2 3">CGMCC 1.10190</strain>
    </source>
</reference>
<evidence type="ECO:0000313" key="2">
    <source>
        <dbReference type="EMBL" id="SHI22645.1"/>
    </source>
</evidence>
<evidence type="ECO:0000313" key="3">
    <source>
        <dbReference type="Proteomes" id="UP000184226"/>
    </source>
</evidence>
<dbReference type="AlphaFoldDB" id="A0A1M5ZEG1"/>
<evidence type="ECO:0000256" key="1">
    <source>
        <dbReference type="SAM" id="MobiDB-lite"/>
    </source>
</evidence>
<name>A0A1M5ZEG1_9BURK</name>
<organism evidence="2 3">
    <name type="scientific">Pollutimonas bauzanensis</name>
    <dbReference type="NCBI Taxonomy" id="658167"/>
    <lineage>
        <taxon>Bacteria</taxon>
        <taxon>Pseudomonadati</taxon>
        <taxon>Pseudomonadota</taxon>
        <taxon>Betaproteobacteria</taxon>
        <taxon>Burkholderiales</taxon>
        <taxon>Alcaligenaceae</taxon>
        <taxon>Pollutimonas</taxon>
    </lineage>
</organism>
<gene>
    <name evidence="2" type="ORF">SAMN04488135_11451</name>
</gene>
<feature type="compositionally biased region" description="Polar residues" evidence="1">
    <location>
        <begin position="1"/>
        <end position="19"/>
    </location>
</feature>
<accession>A0A1M5ZEG1</accession>
<keyword evidence="3" id="KW-1185">Reference proteome</keyword>
<protein>
    <submittedName>
        <fullName evidence="2">Uncharacterized protein</fullName>
    </submittedName>
</protein>
<dbReference type="EMBL" id="FQXE01000014">
    <property type="protein sequence ID" value="SHI22645.1"/>
    <property type="molecule type" value="Genomic_DNA"/>
</dbReference>
<dbReference type="Proteomes" id="UP000184226">
    <property type="component" value="Unassembled WGS sequence"/>
</dbReference>
<proteinExistence type="predicted"/>